<dbReference type="Gene3D" id="3.40.50.150">
    <property type="entry name" value="Vaccinia Virus protein VP39"/>
    <property type="match status" value="1"/>
</dbReference>
<dbReference type="EMBL" id="JASCXX010000005">
    <property type="protein sequence ID" value="MDI6448555.1"/>
    <property type="molecule type" value="Genomic_DNA"/>
</dbReference>
<comment type="pathway">
    <text evidence="7">tRNA modification; N(7)-methylguanine-tRNA biosynthesis.</text>
</comment>
<keyword evidence="5 7" id="KW-0949">S-adenosyl-L-methionine</keyword>
<evidence type="ECO:0000313" key="9">
    <source>
        <dbReference type="Proteomes" id="UP001431776"/>
    </source>
</evidence>
<comment type="caution">
    <text evidence="8">The sequence shown here is derived from an EMBL/GenBank/DDBJ whole genome shotgun (WGS) entry which is preliminary data.</text>
</comment>
<feature type="binding site" evidence="7">
    <location>
        <begin position="186"/>
        <end position="189"/>
    </location>
    <ligand>
        <name>substrate</name>
    </ligand>
</feature>
<dbReference type="InterPro" id="IPR029063">
    <property type="entry name" value="SAM-dependent_MTases_sf"/>
</dbReference>
<comment type="similarity">
    <text evidence="7">Belongs to the class I-like SAM-binding methyltransferase superfamily. TrmB family.</text>
</comment>
<dbReference type="RefSeq" id="WP_349243966.1">
    <property type="nucleotide sequence ID" value="NZ_JASCXX010000005.1"/>
</dbReference>
<keyword evidence="3 7" id="KW-0489">Methyltransferase</keyword>
<dbReference type="PANTHER" id="PTHR23417">
    <property type="entry name" value="3-DEOXY-D-MANNO-OCTULOSONIC-ACID TRANSFERASE/TRNA GUANINE-N 7 - -METHYLTRANSFERASE"/>
    <property type="match status" value="1"/>
</dbReference>
<keyword evidence="6 7" id="KW-0819">tRNA processing</keyword>
<accession>A0AAW6TVA8</accession>
<gene>
    <name evidence="7 8" type="primary">trmB</name>
    <name evidence="8" type="ORF">QJ522_05830</name>
</gene>
<sequence>MGRTFKEYDTIALKPEDLPEQIDFDRVFGRAALVHVEIGSGKGTFLVQEAKAHPDVNFLGIEWANKYACHAVDRLGRWGLSNVRIIRADAASFLRDRVATRSVDCFHVYFPDPWPKKRHHKRRFVRNDNVQMLIERLKPGGTIQLATDHADYFEQMREVTSAFRSELEEIEFSRPTGAEPGEFTGTNYERKYIKDRRTIRVLAFRYAPSKRLNTVSATRLT</sequence>
<dbReference type="InterPro" id="IPR003358">
    <property type="entry name" value="tRNA_(Gua-N-7)_MeTrfase_Trmb"/>
</dbReference>
<evidence type="ECO:0000313" key="8">
    <source>
        <dbReference type="EMBL" id="MDI6448555.1"/>
    </source>
</evidence>
<feature type="binding site" evidence="7">
    <location>
        <position position="148"/>
    </location>
    <ligand>
        <name>substrate</name>
    </ligand>
</feature>
<feature type="binding site" evidence="7">
    <location>
        <position position="62"/>
    </location>
    <ligand>
        <name>S-adenosyl-L-methionine</name>
        <dbReference type="ChEBI" id="CHEBI:59789"/>
    </ligand>
</feature>
<dbReference type="EC" id="2.1.1.33" evidence="7"/>
<dbReference type="GO" id="GO:0043527">
    <property type="term" value="C:tRNA methyltransferase complex"/>
    <property type="evidence" value="ECO:0007669"/>
    <property type="project" value="TreeGrafter"/>
</dbReference>
<evidence type="ECO:0000256" key="3">
    <source>
        <dbReference type="ARBA" id="ARBA00022603"/>
    </source>
</evidence>
<evidence type="ECO:0000256" key="5">
    <source>
        <dbReference type="ARBA" id="ARBA00022691"/>
    </source>
</evidence>
<dbReference type="SUPFAM" id="SSF53335">
    <property type="entry name" value="S-adenosyl-L-methionine-dependent methyltransferases"/>
    <property type="match status" value="1"/>
</dbReference>
<evidence type="ECO:0000256" key="6">
    <source>
        <dbReference type="ARBA" id="ARBA00022694"/>
    </source>
</evidence>
<comment type="catalytic activity">
    <reaction evidence="1 7">
        <text>guanosine(46) in tRNA + S-adenosyl-L-methionine = N(7)-methylguanosine(46) in tRNA + S-adenosyl-L-homocysteine</text>
        <dbReference type="Rhea" id="RHEA:42708"/>
        <dbReference type="Rhea" id="RHEA-COMP:10188"/>
        <dbReference type="Rhea" id="RHEA-COMP:10189"/>
        <dbReference type="ChEBI" id="CHEBI:57856"/>
        <dbReference type="ChEBI" id="CHEBI:59789"/>
        <dbReference type="ChEBI" id="CHEBI:74269"/>
        <dbReference type="ChEBI" id="CHEBI:74480"/>
        <dbReference type="EC" id="2.1.1.33"/>
    </reaction>
</comment>
<evidence type="ECO:0000256" key="2">
    <source>
        <dbReference type="ARBA" id="ARBA00003015"/>
    </source>
</evidence>
<dbReference type="GO" id="GO:0008176">
    <property type="term" value="F:tRNA (guanine(46)-N7)-methyltransferase activity"/>
    <property type="evidence" value="ECO:0007669"/>
    <property type="project" value="UniProtKB-UniRule"/>
</dbReference>
<dbReference type="PROSITE" id="PS51625">
    <property type="entry name" value="SAM_MT_TRMB"/>
    <property type="match status" value="1"/>
</dbReference>
<protein>
    <recommendedName>
        <fullName evidence="7">tRNA (guanine-N(7)-)-methyltransferase</fullName>
        <ecNumber evidence="7">2.1.1.33</ecNumber>
    </recommendedName>
    <alternativeName>
        <fullName evidence="7">tRNA (guanine(46)-N(7))-methyltransferase</fullName>
    </alternativeName>
    <alternativeName>
        <fullName evidence="7">tRNA(m7G46)-methyltransferase</fullName>
    </alternativeName>
</protein>
<feature type="binding site" evidence="7">
    <location>
        <position position="89"/>
    </location>
    <ligand>
        <name>S-adenosyl-L-methionine</name>
        <dbReference type="ChEBI" id="CHEBI:59789"/>
    </ligand>
</feature>
<name>A0AAW6TVA8_9BACT</name>
<dbReference type="HAMAP" id="MF_01057">
    <property type="entry name" value="tRNA_methyltr_TrmB"/>
    <property type="match status" value="1"/>
</dbReference>
<reference evidence="8" key="1">
    <citation type="submission" date="2023-05" db="EMBL/GenBank/DDBJ databases">
        <title>Anaerotaeda fermentans gen. nov., sp. nov., a novel anaerobic planctomycete of the new family within the order Sedimentisphaerales isolated from Taman Peninsula, Russia.</title>
        <authorList>
            <person name="Khomyakova M.A."/>
            <person name="Merkel A.Y."/>
            <person name="Slobodkin A.I."/>
        </authorList>
    </citation>
    <scope>NUCLEOTIDE SEQUENCE</scope>
    <source>
        <strain evidence="8">M17dextr</strain>
    </source>
</reference>
<proteinExistence type="inferred from homology"/>
<feature type="binding site" evidence="7">
    <location>
        <position position="112"/>
    </location>
    <ligand>
        <name>S-adenosyl-L-methionine</name>
        <dbReference type="ChEBI" id="CHEBI:59789"/>
    </ligand>
</feature>
<keyword evidence="9" id="KW-1185">Reference proteome</keyword>
<dbReference type="Pfam" id="PF02390">
    <property type="entry name" value="Methyltransf_4"/>
    <property type="match status" value="1"/>
</dbReference>
<organism evidence="8 9">
    <name type="scientific">Anaerobaca lacustris</name>
    <dbReference type="NCBI Taxonomy" id="3044600"/>
    <lineage>
        <taxon>Bacteria</taxon>
        <taxon>Pseudomonadati</taxon>
        <taxon>Planctomycetota</taxon>
        <taxon>Phycisphaerae</taxon>
        <taxon>Sedimentisphaerales</taxon>
        <taxon>Anaerobacaceae</taxon>
        <taxon>Anaerobaca</taxon>
    </lineage>
</organism>
<dbReference type="PANTHER" id="PTHR23417:SF14">
    <property type="entry name" value="PENTACOTRIPEPTIDE-REPEAT REGION OF PRORP DOMAIN-CONTAINING PROTEIN"/>
    <property type="match status" value="1"/>
</dbReference>
<comment type="function">
    <text evidence="2 7">Catalyzes the formation of N(7)-methylguanine at position 46 (m7G46) in tRNA.</text>
</comment>
<feature type="binding site" evidence="7">
    <location>
        <position position="116"/>
    </location>
    <ligand>
        <name>substrate</name>
    </ligand>
</feature>
<evidence type="ECO:0000256" key="7">
    <source>
        <dbReference type="HAMAP-Rule" id="MF_01057"/>
    </source>
</evidence>
<evidence type="ECO:0000256" key="4">
    <source>
        <dbReference type="ARBA" id="ARBA00022679"/>
    </source>
</evidence>
<evidence type="ECO:0000256" key="1">
    <source>
        <dbReference type="ARBA" id="ARBA00000142"/>
    </source>
</evidence>
<dbReference type="Proteomes" id="UP001431776">
    <property type="component" value="Unassembled WGS sequence"/>
</dbReference>
<keyword evidence="4 7" id="KW-0808">Transferase</keyword>
<feature type="binding site" evidence="7">
    <location>
        <position position="37"/>
    </location>
    <ligand>
        <name>S-adenosyl-L-methionine</name>
        <dbReference type="ChEBI" id="CHEBI:59789"/>
    </ligand>
</feature>
<dbReference type="CDD" id="cd02440">
    <property type="entry name" value="AdoMet_MTases"/>
    <property type="match status" value="1"/>
</dbReference>
<dbReference type="NCBIfam" id="TIGR00091">
    <property type="entry name" value="tRNA (guanosine(46)-N7)-methyltransferase TrmB"/>
    <property type="match status" value="1"/>
</dbReference>
<dbReference type="InterPro" id="IPR055361">
    <property type="entry name" value="tRNA_methyltr_TrmB_bact"/>
</dbReference>
<comment type="caution">
    <text evidence="7">Lacks conserved residue(s) required for the propagation of feature annotation.</text>
</comment>
<dbReference type="AlphaFoldDB" id="A0AAW6TVA8"/>